<comment type="caution">
    <text evidence="2">The sequence shown here is derived from an EMBL/GenBank/DDBJ whole genome shotgun (WGS) entry which is preliminary data.</text>
</comment>
<feature type="domain" description="Serine aminopeptidase S33" evidence="1">
    <location>
        <begin position="13"/>
        <end position="178"/>
    </location>
</feature>
<dbReference type="SUPFAM" id="SSF53474">
    <property type="entry name" value="alpha/beta-Hydrolases"/>
    <property type="match status" value="1"/>
</dbReference>
<dbReference type="GeneID" id="28856958"/>
<dbReference type="InterPro" id="IPR050266">
    <property type="entry name" value="AB_hydrolase_sf"/>
</dbReference>
<dbReference type="PRINTS" id="PR00111">
    <property type="entry name" value="ABHYDROLASE"/>
</dbReference>
<dbReference type="Gene3D" id="3.40.50.1820">
    <property type="entry name" value="alpha/beta hydrolase"/>
    <property type="match status" value="1"/>
</dbReference>
<evidence type="ECO:0000313" key="2">
    <source>
        <dbReference type="EMBL" id="OAQ72883.1"/>
    </source>
</evidence>
<dbReference type="AlphaFoldDB" id="A0A179G674"/>
<accession>A0A179G674</accession>
<dbReference type="OrthoDB" id="408373at2759"/>
<evidence type="ECO:0000313" key="3">
    <source>
        <dbReference type="Proteomes" id="UP000078397"/>
    </source>
</evidence>
<dbReference type="PANTHER" id="PTHR43798">
    <property type="entry name" value="MONOACYLGLYCEROL LIPASE"/>
    <property type="match status" value="1"/>
</dbReference>
<dbReference type="KEGG" id="pchm:VFPPC_15211"/>
<dbReference type="PANTHER" id="PTHR43798:SF33">
    <property type="entry name" value="HYDROLASE, PUTATIVE (AFU_ORTHOLOGUE AFUA_2G14860)-RELATED"/>
    <property type="match status" value="1"/>
</dbReference>
<dbReference type="Proteomes" id="UP000078397">
    <property type="component" value="Unassembled WGS sequence"/>
</dbReference>
<dbReference type="InterPro" id="IPR000073">
    <property type="entry name" value="AB_hydrolase_1"/>
</dbReference>
<organism evidence="2 3">
    <name type="scientific">Pochonia chlamydosporia 170</name>
    <dbReference type="NCBI Taxonomy" id="1380566"/>
    <lineage>
        <taxon>Eukaryota</taxon>
        <taxon>Fungi</taxon>
        <taxon>Dikarya</taxon>
        <taxon>Ascomycota</taxon>
        <taxon>Pezizomycotina</taxon>
        <taxon>Sordariomycetes</taxon>
        <taxon>Hypocreomycetidae</taxon>
        <taxon>Hypocreales</taxon>
        <taxon>Clavicipitaceae</taxon>
        <taxon>Pochonia</taxon>
    </lineage>
</organism>
<gene>
    <name evidence="2" type="ORF">VFPPC_15211</name>
</gene>
<proteinExistence type="predicted"/>
<sequence length="201" mass="21898">MNSYCNTQDELKVEKAIFVGISMGASVVLQAALSHPSRVAALVVIAATGKSATPEQKAAFDQLAQIWSSTPTPSEEIMDAAIRSWGGDPDVTGPRARHIKDYWVERHSGADNINAVLESNQEREDIIARLESIRCPVLMIHGENDETYTLGGAEEIRNGLRNVNVQFEVIKGSGHLVIGMRDSHDVSMLIKDFVNEVALTG</sequence>
<dbReference type="RefSeq" id="XP_018148966.1">
    <property type="nucleotide sequence ID" value="XM_018292964.1"/>
</dbReference>
<dbReference type="Pfam" id="PF12146">
    <property type="entry name" value="Hydrolase_4"/>
    <property type="match status" value="1"/>
</dbReference>
<keyword evidence="2" id="KW-0378">Hydrolase</keyword>
<dbReference type="InterPro" id="IPR022742">
    <property type="entry name" value="Hydrolase_4"/>
</dbReference>
<dbReference type="GO" id="GO:0016787">
    <property type="term" value="F:hydrolase activity"/>
    <property type="evidence" value="ECO:0007669"/>
    <property type="project" value="UniProtKB-KW"/>
</dbReference>
<dbReference type="STRING" id="1380566.A0A179G674"/>
<reference evidence="2 3" key="1">
    <citation type="journal article" date="2016" name="PLoS Pathog.">
        <title>Biosynthesis of antibiotic leucinostatins in bio-control fungus Purpureocillium lilacinum and their inhibition on phytophthora revealed by genome mining.</title>
        <authorList>
            <person name="Wang G."/>
            <person name="Liu Z."/>
            <person name="Lin R."/>
            <person name="Li E."/>
            <person name="Mao Z."/>
            <person name="Ling J."/>
            <person name="Yang Y."/>
            <person name="Yin W.B."/>
            <person name="Xie B."/>
        </authorList>
    </citation>
    <scope>NUCLEOTIDE SEQUENCE [LARGE SCALE GENOMIC DNA]</scope>
    <source>
        <strain evidence="2">170</strain>
    </source>
</reference>
<evidence type="ECO:0000259" key="1">
    <source>
        <dbReference type="Pfam" id="PF12146"/>
    </source>
</evidence>
<dbReference type="EMBL" id="LSBJ02000001">
    <property type="protein sequence ID" value="OAQ72883.1"/>
    <property type="molecule type" value="Genomic_DNA"/>
</dbReference>
<protein>
    <submittedName>
        <fullName evidence="2">Alpha/beta hydrolase</fullName>
    </submittedName>
</protein>
<dbReference type="GO" id="GO:0016020">
    <property type="term" value="C:membrane"/>
    <property type="evidence" value="ECO:0007669"/>
    <property type="project" value="TreeGrafter"/>
</dbReference>
<dbReference type="InterPro" id="IPR029058">
    <property type="entry name" value="AB_hydrolase_fold"/>
</dbReference>
<name>A0A179G674_METCM</name>
<keyword evidence="3" id="KW-1185">Reference proteome</keyword>